<evidence type="ECO:0000313" key="6">
    <source>
        <dbReference type="EMBL" id="GGZ36645.1"/>
    </source>
</evidence>
<feature type="transmembrane region" description="Helical" evidence="5">
    <location>
        <begin position="124"/>
        <end position="145"/>
    </location>
</feature>
<reference evidence="6" key="2">
    <citation type="submission" date="2020-09" db="EMBL/GenBank/DDBJ databases">
        <authorList>
            <person name="Sun Q."/>
            <person name="Kim S."/>
        </authorList>
    </citation>
    <scope>NUCLEOTIDE SEQUENCE</scope>
    <source>
        <strain evidence="6">KCTC 32296</strain>
    </source>
</reference>
<dbReference type="GO" id="GO:0009977">
    <property type="term" value="F:proton motive force dependent protein transmembrane transporter activity"/>
    <property type="evidence" value="ECO:0007669"/>
    <property type="project" value="TreeGrafter"/>
</dbReference>
<keyword evidence="5" id="KW-0811">Translocation</keyword>
<sequence length="299" mass="32827">MSNSDSQLVVQDTDPDEVEMEASRAPLMEHLVELRTRLIWMVVAFAAAFIICFALATPIYMFLLHPFEMAGRLLAAEKESGGHPAGMFDLVGVLLGIKDMPLGASKLGLIFTAPLEFFFTKMKMAGFGAIILSFPILAYQVYRFVAPGLYKRERAAFLPFLVAAPALFILGMALVYYIILPMVLWFSLSQQIIGDGGVSVQLVPKVSDYLSLVTTLMLAFGLCFQLPVVLTLLGLSGMVSAEMLRAGRRYAIMGIVVVAAVVTPPDPISQLMLAVPIVLLYEISIWCVRAIELRRKDEA</sequence>
<keyword evidence="4 5" id="KW-0472">Membrane</keyword>
<dbReference type="PRINTS" id="PR01840">
    <property type="entry name" value="TATCFAMILY"/>
</dbReference>
<accession>A0A918QA34</accession>
<feature type="transmembrane region" description="Helical" evidence="5">
    <location>
        <begin position="157"/>
        <end position="179"/>
    </location>
</feature>
<comment type="similarity">
    <text evidence="5">Belongs to the TatC family.</text>
</comment>
<protein>
    <recommendedName>
        <fullName evidence="5">Sec-independent protein translocase protein TatC</fullName>
    </recommendedName>
</protein>
<gene>
    <name evidence="5 6" type="primary">tatC</name>
    <name evidence="6" type="ORF">GCM10011273_23740</name>
</gene>
<dbReference type="InterPro" id="IPR002033">
    <property type="entry name" value="TatC"/>
</dbReference>
<evidence type="ECO:0000256" key="5">
    <source>
        <dbReference type="HAMAP-Rule" id="MF_00902"/>
    </source>
</evidence>
<dbReference type="GO" id="GO:0065002">
    <property type="term" value="P:intracellular protein transmembrane transport"/>
    <property type="evidence" value="ECO:0007669"/>
    <property type="project" value="TreeGrafter"/>
</dbReference>
<proteinExistence type="inferred from homology"/>
<dbReference type="PANTHER" id="PTHR30371">
    <property type="entry name" value="SEC-INDEPENDENT PROTEIN TRANSLOCASE PROTEIN TATC"/>
    <property type="match status" value="1"/>
</dbReference>
<dbReference type="NCBIfam" id="TIGR00945">
    <property type="entry name" value="tatC"/>
    <property type="match status" value="1"/>
</dbReference>
<dbReference type="PROSITE" id="PS01218">
    <property type="entry name" value="TATC"/>
    <property type="match status" value="1"/>
</dbReference>
<dbReference type="AlphaFoldDB" id="A0A918QA34"/>
<dbReference type="Pfam" id="PF00902">
    <property type="entry name" value="TatC"/>
    <property type="match status" value="1"/>
</dbReference>
<comment type="caution">
    <text evidence="6">The sequence shown here is derived from an EMBL/GenBank/DDBJ whole genome shotgun (WGS) entry which is preliminary data.</text>
</comment>
<evidence type="ECO:0000256" key="3">
    <source>
        <dbReference type="ARBA" id="ARBA00022989"/>
    </source>
</evidence>
<feature type="transmembrane region" description="Helical" evidence="5">
    <location>
        <begin position="271"/>
        <end position="291"/>
    </location>
</feature>
<feature type="transmembrane region" description="Helical" evidence="5">
    <location>
        <begin position="209"/>
        <end position="235"/>
    </location>
</feature>
<dbReference type="PANTHER" id="PTHR30371:SF0">
    <property type="entry name" value="SEC-INDEPENDENT PROTEIN TRANSLOCASE PROTEIN TATC, CHLOROPLASTIC-RELATED"/>
    <property type="match status" value="1"/>
</dbReference>
<feature type="transmembrane region" description="Helical" evidence="5">
    <location>
        <begin position="38"/>
        <end position="63"/>
    </location>
</feature>
<dbReference type="EMBL" id="BMZB01000003">
    <property type="protein sequence ID" value="GGZ36645.1"/>
    <property type="molecule type" value="Genomic_DNA"/>
</dbReference>
<comment type="function">
    <text evidence="5">Part of the twin-arginine translocation (Tat) system that transports large folded proteins containing a characteristic twin-arginine motif in their signal peptide across membranes. Together with TatB, TatC is part of a receptor directly interacting with Tat signal peptides.</text>
</comment>
<keyword evidence="3 5" id="KW-1133">Transmembrane helix</keyword>
<evidence type="ECO:0000256" key="1">
    <source>
        <dbReference type="ARBA" id="ARBA00004141"/>
    </source>
</evidence>
<dbReference type="GO" id="GO:0033281">
    <property type="term" value="C:TAT protein transport complex"/>
    <property type="evidence" value="ECO:0007669"/>
    <property type="project" value="UniProtKB-UniRule"/>
</dbReference>
<reference evidence="6" key="1">
    <citation type="journal article" date="2014" name="Int. J. Syst. Evol. Microbiol.">
        <title>Complete genome sequence of Corynebacterium casei LMG S-19264T (=DSM 44701T), isolated from a smear-ripened cheese.</title>
        <authorList>
            <consortium name="US DOE Joint Genome Institute (JGI-PGF)"/>
            <person name="Walter F."/>
            <person name="Albersmeier A."/>
            <person name="Kalinowski J."/>
            <person name="Ruckert C."/>
        </authorList>
    </citation>
    <scope>NUCLEOTIDE SEQUENCE</scope>
    <source>
        <strain evidence="6">KCTC 32296</strain>
    </source>
</reference>
<evidence type="ECO:0000313" key="7">
    <source>
        <dbReference type="Proteomes" id="UP000662572"/>
    </source>
</evidence>
<dbReference type="GO" id="GO:0043953">
    <property type="term" value="P:protein transport by the Tat complex"/>
    <property type="evidence" value="ECO:0007669"/>
    <property type="project" value="UniProtKB-UniRule"/>
</dbReference>
<dbReference type="Proteomes" id="UP000662572">
    <property type="component" value="Unassembled WGS sequence"/>
</dbReference>
<keyword evidence="5" id="KW-1003">Cell membrane</keyword>
<keyword evidence="2 5" id="KW-0812">Transmembrane</keyword>
<dbReference type="InterPro" id="IPR019820">
    <property type="entry name" value="Sec-indep_translocase_CS"/>
</dbReference>
<feature type="transmembrane region" description="Helical" evidence="5">
    <location>
        <begin position="247"/>
        <end position="265"/>
    </location>
</feature>
<comment type="subunit">
    <text evidence="5">The Tat system comprises two distinct complexes: a TatABC complex, containing multiple copies of TatA, TatB and TatC subunits, and a separate TatA complex, containing only TatA subunits. Substrates initially bind to the TatABC complex, which probably triggers association of the separate TatA complex to form the active translocon.</text>
</comment>
<name>A0A918QA34_9CAUL</name>
<organism evidence="6 7">
    <name type="scientific">Asticcacaulis endophyticus</name>
    <dbReference type="NCBI Taxonomy" id="1395890"/>
    <lineage>
        <taxon>Bacteria</taxon>
        <taxon>Pseudomonadati</taxon>
        <taxon>Pseudomonadota</taxon>
        <taxon>Alphaproteobacteria</taxon>
        <taxon>Caulobacterales</taxon>
        <taxon>Caulobacteraceae</taxon>
        <taxon>Asticcacaulis</taxon>
    </lineage>
</organism>
<comment type="subcellular location">
    <subcellularLocation>
        <location evidence="5">Cell membrane</location>
        <topology evidence="5">Multi-pass membrane protein</topology>
    </subcellularLocation>
    <subcellularLocation>
        <location evidence="1">Membrane</location>
        <topology evidence="1">Multi-pass membrane protein</topology>
    </subcellularLocation>
</comment>
<evidence type="ECO:0000256" key="2">
    <source>
        <dbReference type="ARBA" id="ARBA00022692"/>
    </source>
</evidence>
<keyword evidence="7" id="KW-1185">Reference proteome</keyword>
<keyword evidence="5" id="KW-0813">Transport</keyword>
<dbReference type="HAMAP" id="MF_00902">
    <property type="entry name" value="TatC"/>
    <property type="match status" value="1"/>
</dbReference>
<evidence type="ECO:0000256" key="4">
    <source>
        <dbReference type="ARBA" id="ARBA00023136"/>
    </source>
</evidence>
<keyword evidence="5" id="KW-0653">Protein transport</keyword>